<dbReference type="CDD" id="cd01273">
    <property type="entry name" value="PTB_CED-6"/>
    <property type="match status" value="1"/>
</dbReference>
<evidence type="ECO:0000313" key="9">
    <source>
        <dbReference type="Proteomes" id="UP001195483"/>
    </source>
</evidence>
<comment type="similarity">
    <text evidence="4">Belongs to the ced-6 family.</text>
</comment>
<keyword evidence="9" id="KW-1185">Reference proteome</keyword>
<evidence type="ECO:0000256" key="1">
    <source>
        <dbReference type="ARBA" id="ARBA00004496"/>
    </source>
</evidence>
<evidence type="ECO:0000256" key="3">
    <source>
        <dbReference type="ARBA" id="ARBA00022907"/>
    </source>
</evidence>
<name>A0AAE0RTD7_9BIVA</name>
<sequence>MDKAKVFKDYFISRQNTVLIPNKDFGSRKFIHIGLGHKPQLSSQLVAESVEAEQIETSPYGANMKGAGANKQWVHPPEALLRGHIVYNVKFLGESEVDAPKGTEVVKESIRKRKFTKHILKAEGQKTPKVELVISVDGVTIQDPKTKIILHQHPLHRISYCADDKSDKKMMTFIAKAADTNQHYCYVFQSDRNAEEITLTIGQAFDMAYRKFIETTGKDHDLKKQFLLLQKKVRTLEEENQGLKKRIGELEQLKDRADIDQYKKTLQISNLTQTGSGTVLTLSPSSEGESSTDFVWENGQSSNIATASRQATNIQHTNGITFNGQPNMPLRPGLLSPPPPSTRSRTHSTNTASAAGAKTASNPLNQVSSPTDPFGMGSLDDPFGMGSFNPAQAAPQDIDRAIQNMDRDFLDLQSGFSRGLSFGSDDFSLGDLDPLNHK</sequence>
<reference evidence="8" key="1">
    <citation type="journal article" date="2021" name="Genome Biol. Evol.">
        <title>A High-Quality Reference Genome for a Parasitic Bivalve with Doubly Uniparental Inheritance (Bivalvia: Unionida).</title>
        <authorList>
            <person name="Smith C.H."/>
        </authorList>
    </citation>
    <scope>NUCLEOTIDE SEQUENCE</scope>
    <source>
        <strain evidence="8">CHS0354</strain>
    </source>
</reference>
<dbReference type="AlphaFoldDB" id="A0AAE0RTD7"/>
<evidence type="ECO:0000256" key="5">
    <source>
        <dbReference type="SAM" id="Coils"/>
    </source>
</evidence>
<comment type="caution">
    <text evidence="8">The sequence shown here is derived from an EMBL/GenBank/DDBJ whole genome shotgun (WGS) entry which is preliminary data.</text>
</comment>
<dbReference type="EMBL" id="JAEAOA010001954">
    <property type="protein sequence ID" value="KAK3579297.1"/>
    <property type="molecule type" value="Genomic_DNA"/>
</dbReference>
<proteinExistence type="inferred from homology"/>
<dbReference type="Pfam" id="PF00640">
    <property type="entry name" value="PID"/>
    <property type="match status" value="1"/>
</dbReference>
<feature type="coiled-coil region" evidence="5">
    <location>
        <begin position="226"/>
        <end position="260"/>
    </location>
</feature>
<reference evidence="8" key="2">
    <citation type="journal article" date="2021" name="Genome Biol. Evol.">
        <title>Developing a high-quality reference genome for a parasitic bivalve with doubly uniparental inheritance (Bivalvia: Unionida).</title>
        <authorList>
            <person name="Smith C.H."/>
        </authorList>
    </citation>
    <scope>NUCLEOTIDE SEQUENCE</scope>
    <source>
        <strain evidence="8">CHS0354</strain>
        <tissue evidence="8">Mantle</tissue>
    </source>
</reference>
<dbReference type="PANTHER" id="PTHR11232">
    <property type="entry name" value="PHOSPHOTYROSINE INTERACTION DOMAIN-CONTAINING FAMILY MEMBER"/>
    <property type="match status" value="1"/>
</dbReference>
<evidence type="ECO:0000256" key="2">
    <source>
        <dbReference type="ARBA" id="ARBA00022490"/>
    </source>
</evidence>
<dbReference type="GO" id="GO:0005737">
    <property type="term" value="C:cytoplasm"/>
    <property type="evidence" value="ECO:0007669"/>
    <property type="project" value="UniProtKB-SubCell"/>
</dbReference>
<keyword evidence="3" id="KW-0581">Phagocytosis</keyword>
<keyword evidence="2" id="KW-0963">Cytoplasm</keyword>
<organism evidence="8 9">
    <name type="scientific">Potamilus streckersoni</name>
    <dbReference type="NCBI Taxonomy" id="2493646"/>
    <lineage>
        <taxon>Eukaryota</taxon>
        <taxon>Metazoa</taxon>
        <taxon>Spiralia</taxon>
        <taxon>Lophotrochozoa</taxon>
        <taxon>Mollusca</taxon>
        <taxon>Bivalvia</taxon>
        <taxon>Autobranchia</taxon>
        <taxon>Heteroconchia</taxon>
        <taxon>Palaeoheterodonta</taxon>
        <taxon>Unionida</taxon>
        <taxon>Unionoidea</taxon>
        <taxon>Unionidae</taxon>
        <taxon>Ambleminae</taxon>
        <taxon>Lampsilini</taxon>
        <taxon>Potamilus</taxon>
    </lineage>
</organism>
<feature type="domain" description="PID" evidence="7">
    <location>
        <begin position="87"/>
        <end position="214"/>
    </location>
</feature>
<evidence type="ECO:0000256" key="4">
    <source>
        <dbReference type="ARBA" id="ARBA00060944"/>
    </source>
</evidence>
<dbReference type="GO" id="GO:0006909">
    <property type="term" value="P:phagocytosis"/>
    <property type="evidence" value="ECO:0007669"/>
    <property type="project" value="UniProtKB-KW"/>
</dbReference>
<evidence type="ECO:0000256" key="6">
    <source>
        <dbReference type="SAM" id="MobiDB-lite"/>
    </source>
</evidence>
<comment type="subcellular location">
    <subcellularLocation>
        <location evidence="1">Cytoplasm</location>
    </subcellularLocation>
</comment>
<evidence type="ECO:0000259" key="7">
    <source>
        <dbReference type="PROSITE" id="PS01179"/>
    </source>
</evidence>
<dbReference type="PANTHER" id="PTHR11232:SF77">
    <property type="entry name" value="GULP PTB DOMAIN CONTAINING ENGULFMENT ADAPTOR 1"/>
    <property type="match status" value="1"/>
</dbReference>
<dbReference type="SMART" id="SM00462">
    <property type="entry name" value="PTB"/>
    <property type="match status" value="1"/>
</dbReference>
<gene>
    <name evidence="8" type="ORF">CHS0354_033377</name>
</gene>
<dbReference type="InterPro" id="IPR051133">
    <property type="entry name" value="Adapter_Engulfment-Domain"/>
</dbReference>
<dbReference type="SUPFAM" id="SSF50729">
    <property type="entry name" value="PH domain-like"/>
    <property type="match status" value="1"/>
</dbReference>
<dbReference type="InterPro" id="IPR011993">
    <property type="entry name" value="PH-like_dom_sf"/>
</dbReference>
<protein>
    <recommendedName>
        <fullName evidence="7">PID domain-containing protein</fullName>
    </recommendedName>
</protein>
<dbReference type="Gene3D" id="2.30.29.30">
    <property type="entry name" value="Pleckstrin-homology domain (PH domain)/Phosphotyrosine-binding domain (PTB)"/>
    <property type="match status" value="1"/>
</dbReference>
<feature type="compositionally biased region" description="Polar residues" evidence="6">
    <location>
        <begin position="359"/>
        <end position="371"/>
    </location>
</feature>
<reference evidence="8" key="3">
    <citation type="submission" date="2023-05" db="EMBL/GenBank/DDBJ databases">
        <authorList>
            <person name="Smith C.H."/>
        </authorList>
    </citation>
    <scope>NUCLEOTIDE SEQUENCE</scope>
    <source>
        <strain evidence="8">CHS0354</strain>
        <tissue evidence="8">Mantle</tissue>
    </source>
</reference>
<dbReference type="FunFam" id="2.30.29.30:FF:000118">
    <property type="entry name" value="GULP PTB domain containing engulfment adaptor 1"/>
    <property type="match status" value="1"/>
</dbReference>
<evidence type="ECO:0000313" key="8">
    <source>
        <dbReference type="EMBL" id="KAK3579297.1"/>
    </source>
</evidence>
<accession>A0AAE0RTD7</accession>
<keyword evidence="5" id="KW-0175">Coiled coil</keyword>
<dbReference type="PROSITE" id="PS01179">
    <property type="entry name" value="PID"/>
    <property type="match status" value="1"/>
</dbReference>
<dbReference type="InterPro" id="IPR006020">
    <property type="entry name" value="PTB/PI_dom"/>
</dbReference>
<dbReference type="Proteomes" id="UP001195483">
    <property type="component" value="Unassembled WGS sequence"/>
</dbReference>
<feature type="region of interest" description="Disordered" evidence="6">
    <location>
        <begin position="323"/>
        <end position="396"/>
    </location>
</feature>